<reference evidence="3" key="1">
    <citation type="submission" date="2021-02" db="EMBL/GenBank/DDBJ databases">
        <authorList>
            <person name="Nowell W R."/>
        </authorList>
    </citation>
    <scope>NUCLEOTIDE SEQUENCE</scope>
</reference>
<dbReference type="OrthoDB" id="10049402at2759"/>
<evidence type="ECO:0000313" key="5">
    <source>
        <dbReference type="Proteomes" id="UP000663832"/>
    </source>
</evidence>
<feature type="transmembrane region" description="Helical" evidence="1">
    <location>
        <begin position="58"/>
        <end position="81"/>
    </location>
</feature>
<gene>
    <name evidence="2" type="ORF">BJG266_LOCUS2117</name>
    <name evidence="3" type="ORF">QVE165_LOCUS13498</name>
    <name evidence="4" type="ORF">QVE165_LOCUS18002</name>
</gene>
<keyword evidence="1" id="KW-1133">Transmembrane helix</keyword>
<dbReference type="AlphaFoldDB" id="A0A814EZ24"/>
<accession>A0A814EZ24</accession>
<dbReference type="Pfam" id="PF15168">
    <property type="entry name" value="TRIQK"/>
    <property type="match status" value="1"/>
</dbReference>
<comment type="caution">
    <text evidence="3">The sequence shown here is derived from an EMBL/GenBank/DDBJ whole genome shotgun (WGS) entry which is preliminary data.</text>
</comment>
<dbReference type="Proteomes" id="UP000663832">
    <property type="component" value="Unassembled WGS sequence"/>
</dbReference>
<evidence type="ECO:0000313" key="2">
    <source>
        <dbReference type="EMBL" id="CAF0745560.1"/>
    </source>
</evidence>
<evidence type="ECO:0008006" key="6">
    <source>
        <dbReference type="Google" id="ProtNLM"/>
    </source>
</evidence>
<dbReference type="EMBL" id="CAJNOI010000005">
    <property type="protein sequence ID" value="CAF0745560.1"/>
    <property type="molecule type" value="Genomic_DNA"/>
</dbReference>
<keyword evidence="5" id="KW-1185">Reference proteome</keyword>
<dbReference type="Proteomes" id="UP000663877">
    <property type="component" value="Unassembled WGS sequence"/>
</dbReference>
<name>A0A814EZ24_9BILA</name>
<organism evidence="3 5">
    <name type="scientific">Adineta steineri</name>
    <dbReference type="NCBI Taxonomy" id="433720"/>
    <lineage>
        <taxon>Eukaryota</taxon>
        <taxon>Metazoa</taxon>
        <taxon>Spiralia</taxon>
        <taxon>Gnathifera</taxon>
        <taxon>Rotifera</taxon>
        <taxon>Eurotatoria</taxon>
        <taxon>Bdelloidea</taxon>
        <taxon>Adinetida</taxon>
        <taxon>Adinetidae</taxon>
        <taxon>Adineta</taxon>
    </lineage>
</organism>
<keyword evidence="1" id="KW-0472">Membrane</keyword>
<evidence type="ECO:0000256" key="1">
    <source>
        <dbReference type="SAM" id="Phobius"/>
    </source>
</evidence>
<dbReference type="EMBL" id="CAJNOM010000069">
    <property type="protein sequence ID" value="CAF0974157.1"/>
    <property type="molecule type" value="Genomic_DNA"/>
</dbReference>
<proteinExistence type="predicted"/>
<dbReference type="GO" id="GO:0005789">
    <property type="term" value="C:endoplasmic reticulum membrane"/>
    <property type="evidence" value="ECO:0007669"/>
    <property type="project" value="InterPro"/>
</dbReference>
<evidence type="ECO:0000313" key="3">
    <source>
        <dbReference type="EMBL" id="CAF0974157.1"/>
    </source>
</evidence>
<sequence>MGRKNESGRKNEVSNPSSLVDQYRKQLGRQEKKVVGERRKEIKRLMSEKETVSYWKKIIMALGAVLCLIFMLYISFAYYLAPKDSF</sequence>
<dbReference type="EMBL" id="CAJNOM010000105">
    <property type="protein sequence ID" value="CAF1058136.1"/>
    <property type="molecule type" value="Genomic_DNA"/>
</dbReference>
<dbReference type="InterPro" id="IPR024842">
    <property type="entry name" value="TRIQK"/>
</dbReference>
<protein>
    <recommendedName>
        <fullName evidence="6">Triple QxxK/R motif-containing protein</fullName>
    </recommendedName>
</protein>
<keyword evidence="1" id="KW-0812">Transmembrane</keyword>
<evidence type="ECO:0000313" key="4">
    <source>
        <dbReference type="EMBL" id="CAF1058136.1"/>
    </source>
</evidence>